<dbReference type="RefSeq" id="WP_237445905.1">
    <property type="nucleotide sequence ID" value="NZ_CAKLPX010000006.1"/>
</dbReference>
<gene>
    <name evidence="1" type="ORF">SIN8267_03363</name>
</gene>
<dbReference type="SUPFAM" id="SSF110997">
    <property type="entry name" value="Sporulation related repeat"/>
    <property type="match status" value="1"/>
</dbReference>
<organism evidence="1 2">
    <name type="scientific">Sinobacterium norvegicum</name>
    <dbReference type="NCBI Taxonomy" id="1641715"/>
    <lineage>
        <taxon>Bacteria</taxon>
        <taxon>Pseudomonadati</taxon>
        <taxon>Pseudomonadota</taxon>
        <taxon>Gammaproteobacteria</taxon>
        <taxon>Cellvibrionales</taxon>
        <taxon>Spongiibacteraceae</taxon>
        <taxon>Sinobacterium</taxon>
    </lineage>
</organism>
<name>A0ABM9AJL1_9GAMM</name>
<evidence type="ECO:0000313" key="2">
    <source>
        <dbReference type="Proteomes" id="UP000838100"/>
    </source>
</evidence>
<evidence type="ECO:0000313" key="1">
    <source>
        <dbReference type="EMBL" id="CAH0993221.1"/>
    </source>
</evidence>
<dbReference type="EMBL" id="CAKLPX010000006">
    <property type="protein sequence ID" value="CAH0993221.1"/>
    <property type="molecule type" value="Genomic_DNA"/>
</dbReference>
<keyword evidence="2" id="KW-1185">Reference proteome</keyword>
<reference evidence="1" key="1">
    <citation type="submission" date="2021-12" db="EMBL/GenBank/DDBJ databases">
        <authorList>
            <person name="Rodrigo-Torres L."/>
            <person name="Arahal R. D."/>
            <person name="Lucena T."/>
        </authorList>
    </citation>
    <scope>NUCLEOTIDE SEQUENCE</scope>
    <source>
        <strain evidence="1">CECT 8267</strain>
    </source>
</reference>
<proteinExistence type="predicted"/>
<dbReference type="InterPro" id="IPR036680">
    <property type="entry name" value="SPOR-like_sf"/>
</dbReference>
<comment type="caution">
    <text evidence="1">The sequence shown here is derived from an EMBL/GenBank/DDBJ whole genome shotgun (WGS) entry which is preliminary data.</text>
</comment>
<protein>
    <recommendedName>
        <fullName evidence="3">SPOR domain-containing protein</fullName>
    </recommendedName>
</protein>
<evidence type="ECO:0008006" key="3">
    <source>
        <dbReference type="Google" id="ProtNLM"/>
    </source>
</evidence>
<dbReference type="Proteomes" id="UP000838100">
    <property type="component" value="Unassembled WGS sequence"/>
</dbReference>
<accession>A0ABM9AJL1</accession>
<sequence>MKSVFVVLLVSVVSYGVYGAVMERQGVQSAIQPAGKDVGELYLKSEVGEYAKPALRQMLNPKSTEAVEEVSELSPVEDKGLPVEADELCWAIGPVIDKLSLAQLERRFNASYVDYSVSGVDVATDSEYWVYMGPYASRKESMRQLRQLQQNKIDSYLIAKGEMAEAISLGIFKNKDGASRLLTKYSGKGYSVKLKEVVKFNTVYWLNGTAANKQAGEELYQNLKQDFSKLEKRDYFCKTLAKGTGIH</sequence>